<sequence>MSNPSPNFEEIYAFTISLARRAGSMIKASSSSRSSQQTSTTADATKKNRVDLVTETDQAVEKFIKEEISTKYPDFLFIGEESFAGGEVVELTDKPTFIVDPIGTTNFVHQFDHVACSIGFTFNRIPVIGVIYNPFLDKLFSARKDHGAWLNETTRLPLTHPHPLPLESLSDAIIATEWGSDRSKRAIEGKGKTFMKLAADGKEIEGGVMAHALRSIGSAALNYAYVAAGQLDLYWEIGCWSWDVCAGTIIAREAGAKVYGLSGKGGKEFLPEDLMDHHFFVIRAIGDTPTEKGSDAQDRIAKQFFNTVENWE</sequence>
<dbReference type="EMBL" id="MCGR01000001">
    <property type="protein sequence ID" value="ORY92507.1"/>
    <property type="molecule type" value="Genomic_DNA"/>
</dbReference>
<proteinExistence type="inferred from homology"/>
<dbReference type="GO" id="GO:0006021">
    <property type="term" value="P:inositol biosynthetic process"/>
    <property type="evidence" value="ECO:0007669"/>
    <property type="project" value="UniProtKB-UniPathway"/>
</dbReference>
<evidence type="ECO:0000256" key="5">
    <source>
        <dbReference type="ARBA" id="ARBA00022842"/>
    </source>
</evidence>
<dbReference type="Pfam" id="PF00459">
    <property type="entry name" value="Inositol_P"/>
    <property type="match status" value="1"/>
</dbReference>
<evidence type="ECO:0000256" key="3">
    <source>
        <dbReference type="ARBA" id="ARBA00009759"/>
    </source>
</evidence>
<keyword evidence="9" id="KW-1185">Reference proteome</keyword>
<reference evidence="8 9" key="1">
    <citation type="submission" date="2016-07" db="EMBL/GenBank/DDBJ databases">
        <title>Pervasive Adenine N6-methylation of Active Genes in Fungi.</title>
        <authorList>
            <consortium name="DOE Joint Genome Institute"/>
            <person name="Mondo S.J."/>
            <person name="Dannebaum R.O."/>
            <person name="Kuo R.C."/>
            <person name="Labutti K."/>
            <person name="Haridas S."/>
            <person name="Kuo A."/>
            <person name="Salamov A."/>
            <person name="Ahrendt S.R."/>
            <person name="Lipzen A."/>
            <person name="Sullivan W."/>
            <person name="Andreopoulos W.B."/>
            <person name="Clum A."/>
            <person name="Lindquist E."/>
            <person name="Daum C."/>
            <person name="Ramamoorthy G.K."/>
            <person name="Gryganskyi A."/>
            <person name="Culley D."/>
            <person name="Magnuson J.K."/>
            <person name="James T.Y."/>
            <person name="O'Malley M.A."/>
            <person name="Stajich J.E."/>
            <person name="Spatafora J.W."/>
            <person name="Visel A."/>
            <person name="Grigoriev I.V."/>
        </authorList>
    </citation>
    <scope>NUCLEOTIDE SEQUENCE [LARGE SCALE GENOMIC DNA]</scope>
    <source>
        <strain evidence="8 9">62-1032</strain>
    </source>
</reference>
<name>A0A1Y2G577_9BASI</name>
<comment type="cofactor">
    <cofactor evidence="2 6 7">
        <name>Mg(2+)</name>
        <dbReference type="ChEBI" id="CHEBI:18420"/>
    </cofactor>
</comment>
<feature type="binding site" evidence="6">
    <location>
        <position position="102"/>
    </location>
    <ligand>
        <name>Mg(2+)</name>
        <dbReference type="ChEBI" id="CHEBI:18420"/>
        <label>1</label>
        <note>catalytic</note>
    </ligand>
</feature>
<dbReference type="STRING" id="106004.A0A1Y2G577"/>
<evidence type="ECO:0000313" key="9">
    <source>
        <dbReference type="Proteomes" id="UP000193467"/>
    </source>
</evidence>
<evidence type="ECO:0000256" key="6">
    <source>
        <dbReference type="PIRSR" id="PIRSR600760-2"/>
    </source>
</evidence>
<keyword evidence="7" id="KW-0378">Hydrolase</keyword>
<dbReference type="CDD" id="cd01639">
    <property type="entry name" value="IMPase"/>
    <property type="match status" value="1"/>
</dbReference>
<accession>A0A1Y2G577</accession>
<dbReference type="OrthoDB" id="10254945at2759"/>
<dbReference type="Gene3D" id="3.40.190.80">
    <property type="match status" value="1"/>
</dbReference>
<comment type="pathway">
    <text evidence="7">Polyol metabolism; myo-inositol biosynthesis; myo-inositol from D-glucose 6-phosphate: step 2/2.</text>
</comment>
<dbReference type="InterPro" id="IPR000760">
    <property type="entry name" value="Inositol_monophosphatase-like"/>
</dbReference>
<evidence type="ECO:0000256" key="2">
    <source>
        <dbReference type="ARBA" id="ARBA00001946"/>
    </source>
</evidence>
<feature type="binding site" evidence="6">
    <location>
        <position position="80"/>
    </location>
    <ligand>
        <name>Mg(2+)</name>
        <dbReference type="ChEBI" id="CHEBI:18420"/>
        <label>1</label>
        <note>catalytic</note>
    </ligand>
</feature>
<evidence type="ECO:0000256" key="1">
    <source>
        <dbReference type="ARBA" id="ARBA00001033"/>
    </source>
</evidence>
<dbReference type="Proteomes" id="UP000193467">
    <property type="component" value="Unassembled WGS sequence"/>
</dbReference>
<dbReference type="InterPro" id="IPR020550">
    <property type="entry name" value="Inositol_monophosphatase_CS"/>
</dbReference>
<comment type="similarity">
    <text evidence="3 7">Belongs to the inositol monophosphatase superfamily.</text>
</comment>
<gene>
    <name evidence="8" type="ORF">BCR35DRAFT_316597</name>
</gene>
<protein>
    <recommendedName>
        <fullName evidence="7">Inositol-1-monophosphatase</fullName>
        <ecNumber evidence="7">3.1.3.25</ecNumber>
    </recommendedName>
</protein>
<dbReference type="GO" id="GO:0046872">
    <property type="term" value="F:metal ion binding"/>
    <property type="evidence" value="ECO:0007669"/>
    <property type="project" value="UniProtKB-KW"/>
</dbReference>
<dbReference type="AlphaFoldDB" id="A0A1Y2G577"/>
<evidence type="ECO:0000313" key="8">
    <source>
        <dbReference type="EMBL" id="ORY92507.1"/>
    </source>
</evidence>
<dbReference type="GO" id="GO:0008934">
    <property type="term" value="F:inositol monophosphate 1-phosphatase activity"/>
    <property type="evidence" value="ECO:0007669"/>
    <property type="project" value="InterPro"/>
</dbReference>
<dbReference type="GO" id="GO:0007165">
    <property type="term" value="P:signal transduction"/>
    <property type="evidence" value="ECO:0007669"/>
    <property type="project" value="TreeGrafter"/>
</dbReference>
<dbReference type="FunFam" id="3.30.540.10:FF:000004">
    <property type="entry name" value="Inositol-1-monophosphatase"/>
    <property type="match status" value="1"/>
</dbReference>
<evidence type="ECO:0000256" key="4">
    <source>
        <dbReference type="ARBA" id="ARBA00022723"/>
    </source>
</evidence>
<feature type="binding site" evidence="6">
    <location>
        <position position="243"/>
    </location>
    <ligand>
        <name>Mg(2+)</name>
        <dbReference type="ChEBI" id="CHEBI:18420"/>
        <label>1</label>
        <note>catalytic</note>
    </ligand>
</feature>
<dbReference type="Gene3D" id="3.30.540.10">
    <property type="entry name" value="Fructose-1,6-Bisphosphatase, subunit A, domain 1"/>
    <property type="match status" value="1"/>
</dbReference>
<comment type="catalytic activity">
    <reaction evidence="1 7">
        <text>a myo-inositol phosphate + H2O = myo-inositol + phosphate</text>
        <dbReference type="Rhea" id="RHEA:24056"/>
        <dbReference type="ChEBI" id="CHEBI:15377"/>
        <dbReference type="ChEBI" id="CHEBI:17268"/>
        <dbReference type="ChEBI" id="CHEBI:43474"/>
        <dbReference type="ChEBI" id="CHEBI:84139"/>
        <dbReference type="EC" id="3.1.3.25"/>
    </reaction>
</comment>
<keyword evidence="4 6" id="KW-0479">Metal-binding</keyword>
<comment type="caution">
    <text evidence="8">The sequence shown here is derived from an EMBL/GenBank/DDBJ whole genome shotgun (WGS) entry which is preliminary data.</text>
</comment>
<dbReference type="UniPathway" id="UPA00823">
    <property type="reaction ID" value="UER00788"/>
</dbReference>
<dbReference type="InterPro" id="IPR033942">
    <property type="entry name" value="IMPase"/>
</dbReference>
<dbReference type="PANTHER" id="PTHR20854:SF4">
    <property type="entry name" value="INOSITOL-1-MONOPHOSPHATASE-RELATED"/>
    <property type="match status" value="1"/>
</dbReference>
<feature type="binding site" evidence="6">
    <location>
        <position position="100"/>
    </location>
    <ligand>
        <name>Mg(2+)</name>
        <dbReference type="ChEBI" id="CHEBI:18420"/>
        <label>1</label>
        <note>catalytic</note>
    </ligand>
</feature>
<organism evidence="8 9">
    <name type="scientific">Leucosporidium creatinivorum</name>
    <dbReference type="NCBI Taxonomy" id="106004"/>
    <lineage>
        <taxon>Eukaryota</taxon>
        <taxon>Fungi</taxon>
        <taxon>Dikarya</taxon>
        <taxon>Basidiomycota</taxon>
        <taxon>Pucciniomycotina</taxon>
        <taxon>Microbotryomycetes</taxon>
        <taxon>Leucosporidiales</taxon>
        <taxon>Leucosporidium</taxon>
    </lineage>
</organism>
<dbReference type="PROSITE" id="PS00630">
    <property type="entry name" value="IMP_2"/>
    <property type="match status" value="1"/>
</dbReference>
<dbReference type="GO" id="GO:0046854">
    <property type="term" value="P:phosphatidylinositol phosphate biosynthetic process"/>
    <property type="evidence" value="ECO:0007669"/>
    <property type="project" value="InterPro"/>
</dbReference>
<dbReference type="PANTHER" id="PTHR20854">
    <property type="entry name" value="INOSITOL MONOPHOSPHATASE"/>
    <property type="match status" value="1"/>
</dbReference>
<dbReference type="SUPFAM" id="SSF56655">
    <property type="entry name" value="Carbohydrate phosphatase"/>
    <property type="match status" value="1"/>
</dbReference>
<dbReference type="EC" id="3.1.3.25" evidence="7"/>
<keyword evidence="5 6" id="KW-0460">Magnesium</keyword>
<dbReference type="InParanoid" id="A0A1Y2G577"/>
<evidence type="ECO:0000256" key="7">
    <source>
        <dbReference type="RuleBase" id="RU364068"/>
    </source>
</evidence>